<dbReference type="InterPro" id="IPR011741">
    <property type="entry name" value="Phg_2220_C"/>
</dbReference>
<protein>
    <submittedName>
        <fullName evidence="1">Uncharacterized protein</fullName>
    </submittedName>
</protein>
<proteinExistence type="predicted"/>
<evidence type="ECO:0000313" key="1">
    <source>
        <dbReference type="EMBL" id="ANK62126.1"/>
    </source>
</evidence>
<accession>A0A192H2F7</accession>
<dbReference type="RefSeq" id="WP_068278905.1">
    <property type="nucleotide sequence ID" value="NZ_CP014873.1"/>
</dbReference>
<dbReference type="EMBL" id="CP014873">
    <property type="protein sequence ID" value="ANK62126.1"/>
    <property type="molecule type" value="Genomic_DNA"/>
</dbReference>
<dbReference type="Proteomes" id="UP000078582">
    <property type="component" value="Chromosome"/>
</dbReference>
<reference evidence="1 2" key="1">
    <citation type="submission" date="2016-03" db="EMBL/GenBank/DDBJ databases">
        <title>Pediococcus and Lactobacillus from brewery environment - whole genome sequencing and assembly.</title>
        <authorList>
            <person name="Behr J."/>
            <person name="Geissler A.J."/>
            <person name="Vogel R.F."/>
        </authorList>
    </citation>
    <scope>NUCLEOTIDE SEQUENCE [LARGE SCALE GENOMIC DNA]</scope>
    <source>
        <strain evidence="1 2">TMW 1.1989</strain>
    </source>
</reference>
<dbReference type="STRING" id="375175.AYR53_04680"/>
<organism evidence="1 2">
    <name type="scientific">Loigolactobacillus backii</name>
    <dbReference type="NCBI Taxonomy" id="375175"/>
    <lineage>
        <taxon>Bacteria</taxon>
        <taxon>Bacillati</taxon>
        <taxon>Bacillota</taxon>
        <taxon>Bacilli</taxon>
        <taxon>Lactobacillales</taxon>
        <taxon>Lactobacillaceae</taxon>
        <taxon>Loigolactobacillus</taxon>
    </lineage>
</organism>
<dbReference type="OrthoDB" id="1258529at2"/>
<keyword evidence="2" id="KW-1185">Reference proteome</keyword>
<gene>
    <name evidence="1" type="ORF">AYR53_04680</name>
</gene>
<sequence length="286" mass="32538">MSSSISIPVNLYSQLGFQELAQEQINTYYAAFRFWHFLLHQAAHNDDHGRITASAQRPYTITELKQFCGIVNDHNIKSLSQLLIKVGLLYENENQALYIADWEQFCPGAVSANVKESTETRTSKAKQLAAPSKGPKSPKLKHPATSVEREKAQKIIAELAQISGKSFPQAERYEDYVIAWLQVGYRPEQFKQVSLAKTTEWGNQIEMRKFVRPQTLFGPKFINYVNDIVPEQPVTVVHHVEPVSATEIIKAIYLDCDRDLNETFRHMKVEDIAITKEEMAVIVDGI</sequence>
<dbReference type="GeneID" id="42981538"/>
<dbReference type="Pfam" id="PF09524">
    <property type="entry name" value="Phg_2220_C"/>
    <property type="match status" value="1"/>
</dbReference>
<dbReference type="AlphaFoldDB" id="A0A192H2F7"/>
<evidence type="ECO:0000313" key="2">
    <source>
        <dbReference type="Proteomes" id="UP000078582"/>
    </source>
</evidence>
<name>A0A192H2F7_9LACO</name>